<evidence type="ECO:0000256" key="6">
    <source>
        <dbReference type="SAM" id="Phobius"/>
    </source>
</evidence>
<feature type="domain" description="MacB-like periplasmic core" evidence="8">
    <location>
        <begin position="529"/>
        <end position="604"/>
    </location>
</feature>
<dbReference type="PANTHER" id="PTHR30572:SF18">
    <property type="entry name" value="ABC-TYPE MACROLIDE FAMILY EXPORT SYSTEM PERMEASE COMPONENT 2"/>
    <property type="match status" value="1"/>
</dbReference>
<dbReference type="PANTHER" id="PTHR30572">
    <property type="entry name" value="MEMBRANE COMPONENT OF TRANSPORTER-RELATED"/>
    <property type="match status" value="1"/>
</dbReference>
<evidence type="ECO:0000256" key="3">
    <source>
        <dbReference type="ARBA" id="ARBA00022692"/>
    </source>
</evidence>
<feature type="transmembrane region" description="Helical" evidence="6">
    <location>
        <begin position="386"/>
        <end position="411"/>
    </location>
</feature>
<evidence type="ECO:0000313" key="9">
    <source>
        <dbReference type="EMBL" id="PCI74490.1"/>
    </source>
</evidence>
<dbReference type="EMBL" id="NVUL01000101">
    <property type="protein sequence ID" value="PCI74490.1"/>
    <property type="molecule type" value="Genomic_DNA"/>
</dbReference>
<evidence type="ECO:0000256" key="2">
    <source>
        <dbReference type="ARBA" id="ARBA00022475"/>
    </source>
</evidence>
<dbReference type="InterPro" id="IPR025857">
    <property type="entry name" value="MacB_PCD"/>
</dbReference>
<evidence type="ECO:0000259" key="7">
    <source>
        <dbReference type="Pfam" id="PF02687"/>
    </source>
</evidence>
<feature type="transmembrane region" description="Helical" evidence="6">
    <location>
        <begin position="344"/>
        <end position="366"/>
    </location>
</feature>
<organism evidence="9 10">
    <name type="scientific">SAR86 cluster bacterium</name>
    <dbReference type="NCBI Taxonomy" id="2030880"/>
    <lineage>
        <taxon>Bacteria</taxon>
        <taxon>Pseudomonadati</taxon>
        <taxon>Pseudomonadota</taxon>
        <taxon>Gammaproteobacteria</taxon>
        <taxon>SAR86 cluster</taxon>
    </lineage>
</organism>
<evidence type="ECO:0000313" key="10">
    <source>
        <dbReference type="Proteomes" id="UP000218767"/>
    </source>
</evidence>
<dbReference type="PROSITE" id="PS51257">
    <property type="entry name" value="PROKAR_LIPOPROTEIN"/>
    <property type="match status" value="1"/>
</dbReference>
<accession>A0A2A4WW12</accession>
<protein>
    <submittedName>
        <fullName evidence="9">Uncharacterized protein</fullName>
    </submittedName>
</protein>
<feature type="transmembrane region" description="Helical" evidence="6">
    <location>
        <begin position="432"/>
        <end position="453"/>
    </location>
</feature>
<feature type="transmembrane region" description="Helical" evidence="6">
    <location>
        <begin position="287"/>
        <end position="310"/>
    </location>
</feature>
<proteinExistence type="predicted"/>
<dbReference type="GO" id="GO:0005886">
    <property type="term" value="C:plasma membrane"/>
    <property type="evidence" value="ECO:0007669"/>
    <property type="project" value="UniProtKB-SubCell"/>
</dbReference>
<gene>
    <name evidence="9" type="ORF">COB20_15025</name>
</gene>
<keyword evidence="2" id="KW-1003">Cell membrane</keyword>
<feature type="transmembrane region" description="Helical" evidence="6">
    <location>
        <begin position="688"/>
        <end position="713"/>
    </location>
</feature>
<evidence type="ECO:0000256" key="1">
    <source>
        <dbReference type="ARBA" id="ARBA00004651"/>
    </source>
</evidence>
<feature type="domain" description="ABC3 transporter permease C-terminal" evidence="7">
    <location>
        <begin position="294"/>
        <end position="409"/>
    </location>
</feature>
<dbReference type="Pfam" id="PF02687">
    <property type="entry name" value="FtsX"/>
    <property type="match status" value="2"/>
</dbReference>
<feature type="transmembrane region" description="Helical" evidence="6">
    <location>
        <begin position="734"/>
        <end position="765"/>
    </location>
</feature>
<keyword evidence="5 6" id="KW-0472">Membrane</keyword>
<sequence length="813" mass="90948">MGNNYIRIALRNVRNEKVYAILNVTGLSLGIACFIILSLYLRHELTYDQHHQLHERIYRVNHEIDDGNSRTRLAHSSHYLAPILLNDYPEVQAYVSLRQLSSIPVLLRAGDDAYYIDDIYIADNSVFELFTHDVIYGNPSNALTEPDTIAISASIARLYFGDENPVGKILSPGESDYRITLVFDDLPDNSHLKYDILLANQGSLSPLSNETPRRLTNLWNMNSFNYLLMREGYQLSNADGEVFTDFFDRVMAALTRPGYQTRLYLEPLADIHLKSIATLDLPRGSTYYLFAFSIVAVFVLLIACTNYINLATARAARRSREISIRKLLGANRIKLVSQFLCESVVYSLLALIIAVMLVELLIFGSAEVDLLGKNLSLNILQDFRVFVSLLAFGLGVGVLAGIYPAFYLAALDTNLHGVHGWRRSLGSMVREGLVLIQFTVSIAVIIVSVLMYLQMDYINNKPFGYEKEDKLILQIRGADAISNIAALKNQLEGYPQINKTSMVSGNPVTNWSSNAALDVLLEDGSQLNSLHYTIRIDEDFIDTLGLSVIAGRGFEPSTSRSQLQVIINQALARKFGWEEPIGQTFTTGDPSEPIVVIGMVEDFHFENMHKEIEPFMFYIERPDFEGATSIEKEYATRELILDVSGGAVDDVLAIVQREWQAFDPQHPLQYSFLEDELQKLYASDSRQMGLIGIFASLSIFISCLGLFGLSAFTTSQRTKELGIRKTLGASVQQLVMLLFQNILVLIVIASFLASGIAYIGISGWLEGFYYRDEMNPLAFGFAGALTLLVAFLTQTAQSLKTALQNPVEALRYE</sequence>
<dbReference type="Pfam" id="PF12704">
    <property type="entry name" value="MacB_PCD"/>
    <property type="match status" value="2"/>
</dbReference>
<evidence type="ECO:0000256" key="5">
    <source>
        <dbReference type="ARBA" id="ARBA00023136"/>
    </source>
</evidence>
<evidence type="ECO:0000256" key="4">
    <source>
        <dbReference type="ARBA" id="ARBA00022989"/>
    </source>
</evidence>
<dbReference type="AlphaFoldDB" id="A0A2A4WW12"/>
<name>A0A2A4WW12_9GAMM</name>
<reference evidence="10" key="1">
    <citation type="submission" date="2017-08" db="EMBL/GenBank/DDBJ databases">
        <title>A dynamic microbial community with high functional redundancy inhabits the cold, oxic subseafloor aquifer.</title>
        <authorList>
            <person name="Tully B.J."/>
            <person name="Wheat C.G."/>
            <person name="Glazer B.T."/>
            <person name="Huber J.A."/>
        </authorList>
    </citation>
    <scope>NUCLEOTIDE SEQUENCE [LARGE SCALE GENOMIC DNA]</scope>
</reference>
<dbReference type="InterPro" id="IPR003838">
    <property type="entry name" value="ABC3_permease_C"/>
</dbReference>
<keyword evidence="3 6" id="KW-0812">Transmembrane</keyword>
<comment type="caution">
    <text evidence="9">The sequence shown here is derived from an EMBL/GenBank/DDBJ whole genome shotgun (WGS) entry which is preliminary data.</text>
</comment>
<feature type="transmembrane region" description="Helical" evidence="6">
    <location>
        <begin position="777"/>
        <end position="796"/>
    </location>
</feature>
<feature type="transmembrane region" description="Helical" evidence="6">
    <location>
        <begin position="20"/>
        <end position="41"/>
    </location>
</feature>
<feature type="domain" description="ABC3 transporter permease C-terminal" evidence="7">
    <location>
        <begin position="693"/>
        <end position="804"/>
    </location>
</feature>
<evidence type="ECO:0000259" key="8">
    <source>
        <dbReference type="Pfam" id="PF12704"/>
    </source>
</evidence>
<comment type="subcellular location">
    <subcellularLocation>
        <location evidence="1">Cell membrane</location>
        <topology evidence="1">Multi-pass membrane protein</topology>
    </subcellularLocation>
</comment>
<feature type="domain" description="MacB-like periplasmic core" evidence="8">
    <location>
        <begin position="21"/>
        <end position="189"/>
    </location>
</feature>
<keyword evidence="4 6" id="KW-1133">Transmembrane helix</keyword>
<dbReference type="InterPro" id="IPR050250">
    <property type="entry name" value="Macrolide_Exporter_MacB"/>
</dbReference>
<dbReference type="GO" id="GO:0022857">
    <property type="term" value="F:transmembrane transporter activity"/>
    <property type="evidence" value="ECO:0007669"/>
    <property type="project" value="TreeGrafter"/>
</dbReference>
<dbReference type="Proteomes" id="UP000218767">
    <property type="component" value="Unassembled WGS sequence"/>
</dbReference>